<evidence type="ECO:0000313" key="9">
    <source>
        <dbReference type="EMBL" id="OOF78887.1"/>
    </source>
</evidence>
<name>A0A1V3KMI7_9PAST</name>
<dbReference type="Pfam" id="PF21982">
    <property type="entry name" value="RecX_HTH1"/>
    <property type="match status" value="1"/>
</dbReference>
<feature type="domain" description="RecX second three-helical" evidence="6">
    <location>
        <begin position="51"/>
        <end position="92"/>
    </location>
</feature>
<reference evidence="10" key="1">
    <citation type="submission" date="2016-10" db="EMBL/GenBank/DDBJ databases">
        <title>Rodentibacter gen. nov. and new species.</title>
        <authorList>
            <person name="Christensen H."/>
        </authorList>
    </citation>
    <scope>NUCLEOTIDE SEQUENCE [LARGE SCALE GENOMIC DNA]</scope>
    <source>
        <strain evidence="10">Ppn152</strain>
    </source>
</reference>
<evidence type="ECO:0000313" key="10">
    <source>
        <dbReference type="Proteomes" id="UP000189114"/>
    </source>
</evidence>
<dbReference type="Proteomes" id="UP000189114">
    <property type="component" value="Unassembled WGS sequence"/>
</dbReference>
<dbReference type="InterPro" id="IPR053926">
    <property type="entry name" value="RecX_HTH_1st"/>
</dbReference>
<evidence type="ECO:0000256" key="2">
    <source>
        <dbReference type="ARBA" id="ARBA00009695"/>
    </source>
</evidence>
<dbReference type="GO" id="GO:0005737">
    <property type="term" value="C:cytoplasm"/>
    <property type="evidence" value="ECO:0007669"/>
    <property type="project" value="UniProtKB-SubCell"/>
</dbReference>
<evidence type="ECO:0000256" key="3">
    <source>
        <dbReference type="ARBA" id="ARBA00018111"/>
    </source>
</evidence>
<dbReference type="NCBIfam" id="NF001057">
    <property type="entry name" value="PRK00117.3-3"/>
    <property type="match status" value="1"/>
</dbReference>
<dbReference type="RefSeq" id="WP_077586482.1">
    <property type="nucleotide sequence ID" value="NZ_MLAE01000017.1"/>
</dbReference>
<dbReference type="GO" id="GO:0006282">
    <property type="term" value="P:regulation of DNA repair"/>
    <property type="evidence" value="ECO:0007669"/>
    <property type="project" value="UniProtKB-UniRule"/>
</dbReference>
<sequence>MSSIALGYVVNLLARREYSEFELRNKMQEKAFSELEIDEVIAHCQQKNWQNDKRFAENYLHYRSQRGYGENRIRQELKHLKGISSSIINEVLAECDIDWYELALTVLRKKFPNYKEKHLPKVKQKIWNYMLSHGFSSEQFSHFVGNDSAFFD</sequence>
<feature type="domain" description="RecX third three-helical" evidence="7">
    <location>
        <begin position="97"/>
        <end position="142"/>
    </location>
</feature>
<evidence type="ECO:0000259" key="6">
    <source>
        <dbReference type="Pfam" id="PF02631"/>
    </source>
</evidence>
<comment type="subcellular location">
    <subcellularLocation>
        <location evidence="1 5">Cytoplasm</location>
    </subcellularLocation>
</comment>
<dbReference type="Pfam" id="PF21981">
    <property type="entry name" value="RecX_HTH3"/>
    <property type="match status" value="1"/>
</dbReference>
<comment type="similarity">
    <text evidence="2 5">Belongs to the RecX family.</text>
</comment>
<evidence type="ECO:0000259" key="8">
    <source>
        <dbReference type="Pfam" id="PF21982"/>
    </source>
</evidence>
<dbReference type="HAMAP" id="MF_01114">
    <property type="entry name" value="RecX"/>
    <property type="match status" value="1"/>
</dbReference>
<accession>A0A1V3KMI7</accession>
<evidence type="ECO:0000256" key="4">
    <source>
        <dbReference type="ARBA" id="ARBA00022490"/>
    </source>
</evidence>
<dbReference type="Pfam" id="PF02631">
    <property type="entry name" value="RecX_HTH2"/>
    <property type="match status" value="1"/>
</dbReference>
<organism evidence="9 10">
    <name type="scientific">Rodentibacter caecimuris</name>
    <dbReference type="NCBI Taxonomy" id="1796644"/>
    <lineage>
        <taxon>Bacteria</taxon>
        <taxon>Pseudomonadati</taxon>
        <taxon>Pseudomonadota</taxon>
        <taxon>Gammaproteobacteria</taxon>
        <taxon>Pasteurellales</taxon>
        <taxon>Pasteurellaceae</taxon>
        <taxon>Rodentibacter</taxon>
    </lineage>
</organism>
<evidence type="ECO:0000256" key="1">
    <source>
        <dbReference type="ARBA" id="ARBA00004496"/>
    </source>
</evidence>
<gene>
    <name evidence="5" type="primary">recX</name>
    <name evidence="9" type="ORF">BKG96_04160</name>
</gene>
<keyword evidence="4 5" id="KW-0963">Cytoplasm</keyword>
<dbReference type="PANTHER" id="PTHR33602:SF1">
    <property type="entry name" value="REGULATORY PROTEIN RECX FAMILY PROTEIN"/>
    <property type="match status" value="1"/>
</dbReference>
<evidence type="ECO:0000256" key="5">
    <source>
        <dbReference type="HAMAP-Rule" id="MF_01114"/>
    </source>
</evidence>
<dbReference type="Gene3D" id="1.10.10.10">
    <property type="entry name" value="Winged helix-like DNA-binding domain superfamily/Winged helix DNA-binding domain"/>
    <property type="match status" value="3"/>
</dbReference>
<dbReference type="InterPro" id="IPR036388">
    <property type="entry name" value="WH-like_DNA-bd_sf"/>
</dbReference>
<dbReference type="InterPro" id="IPR003783">
    <property type="entry name" value="Regulatory_RecX"/>
</dbReference>
<dbReference type="EMBL" id="MLAE01000017">
    <property type="protein sequence ID" value="OOF78887.1"/>
    <property type="molecule type" value="Genomic_DNA"/>
</dbReference>
<protein>
    <recommendedName>
        <fullName evidence="3 5">Regulatory protein RecX</fullName>
    </recommendedName>
</protein>
<proteinExistence type="inferred from homology"/>
<comment type="function">
    <text evidence="5">Modulates RecA activity.</text>
</comment>
<dbReference type="PANTHER" id="PTHR33602">
    <property type="entry name" value="REGULATORY PROTEIN RECX FAMILY PROTEIN"/>
    <property type="match status" value="1"/>
</dbReference>
<feature type="domain" description="RecX first three-helical" evidence="8">
    <location>
        <begin position="5"/>
        <end position="44"/>
    </location>
</feature>
<dbReference type="InterPro" id="IPR053924">
    <property type="entry name" value="RecX_HTH_2nd"/>
</dbReference>
<comment type="caution">
    <text evidence="9">The sequence shown here is derived from an EMBL/GenBank/DDBJ whole genome shotgun (WGS) entry which is preliminary data.</text>
</comment>
<dbReference type="InterPro" id="IPR053925">
    <property type="entry name" value="RecX_HTH_3rd"/>
</dbReference>
<evidence type="ECO:0000259" key="7">
    <source>
        <dbReference type="Pfam" id="PF21981"/>
    </source>
</evidence>
<dbReference type="AlphaFoldDB" id="A0A1V3KMI7"/>